<evidence type="ECO:0000313" key="1">
    <source>
        <dbReference type="EMBL" id="MBL6445026.1"/>
    </source>
</evidence>
<dbReference type="EMBL" id="JAEUGD010000004">
    <property type="protein sequence ID" value="MBL6445026.1"/>
    <property type="molecule type" value="Genomic_DNA"/>
</dbReference>
<gene>
    <name evidence="1" type="ORF">JMN32_01815</name>
</gene>
<comment type="caution">
    <text evidence="1">The sequence shown here is derived from an EMBL/GenBank/DDBJ whole genome shotgun (WGS) entry which is preliminary data.</text>
</comment>
<reference evidence="1" key="1">
    <citation type="submission" date="2021-01" db="EMBL/GenBank/DDBJ databases">
        <title>Fulvivirga kasyanovii gen. nov., sp nov., a novel member of the phylum Bacteroidetes isolated from seawater in a mussel farm.</title>
        <authorList>
            <person name="Zhao L.-H."/>
            <person name="Wang Z.-J."/>
        </authorList>
    </citation>
    <scope>NUCLEOTIDE SEQUENCE</scope>
    <source>
        <strain evidence="1">29W222</strain>
    </source>
</reference>
<organism evidence="1 2">
    <name type="scientific">Fulvivirga marina</name>
    <dbReference type="NCBI Taxonomy" id="2494733"/>
    <lineage>
        <taxon>Bacteria</taxon>
        <taxon>Pseudomonadati</taxon>
        <taxon>Bacteroidota</taxon>
        <taxon>Cytophagia</taxon>
        <taxon>Cytophagales</taxon>
        <taxon>Fulvivirgaceae</taxon>
        <taxon>Fulvivirga</taxon>
    </lineage>
</organism>
<protein>
    <submittedName>
        <fullName evidence="1">Uncharacterized protein</fullName>
    </submittedName>
</protein>
<proteinExistence type="predicted"/>
<dbReference type="AlphaFoldDB" id="A0A937FVI3"/>
<dbReference type="Proteomes" id="UP000614216">
    <property type="component" value="Unassembled WGS sequence"/>
</dbReference>
<name>A0A937FVI3_9BACT</name>
<evidence type="ECO:0000313" key="2">
    <source>
        <dbReference type="Proteomes" id="UP000614216"/>
    </source>
</evidence>
<keyword evidence="2" id="KW-1185">Reference proteome</keyword>
<accession>A0A937FVI3</accession>
<sequence length="68" mass="7822">MLKENIKSAKTFGRMGVGELSAAYDVSRKTFYSWLKPFQHLIGKRSGRYYNPRQIQIIFDKLGDPPNG</sequence>